<evidence type="ECO:0000259" key="11">
    <source>
        <dbReference type="Pfam" id="PF02767"/>
    </source>
</evidence>
<dbReference type="CDD" id="cd00140">
    <property type="entry name" value="beta_clamp"/>
    <property type="match status" value="1"/>
</dbReference>
<dbReference type="Gene3D" id="3.70.10.10">
    <property type="match status" value="1"/>
</dbReference>
<comment type="similarity">
    <text evidence="2">Belongs to the beta sliding clamp family.</text>
</comment>
<feature type="domain" description="DNA polymerase III beta sliding clamp central" evidence="11">
    <location>
        <begin position="134"/>
        <end position="186"/>
    </location>
</feature>
<keyword evidence="7" id="KW-0239">DNA-directed DNA polymerase</keyword>
<reference evidence="12 13" key="1">
    <citation type="submission" date="2021-07" db="EMBL/GenBank/DDBJ databases">
        <title>Paenibacillus radiodurans sp. nov., isolated from the southeastern edge of Tengger Desert.</title>
        <authorList>
            <person name="Zhang G."/>
        </authorList>
    </citation>
    <scope>NUCLEOTIDE SEQUENCE [LARGE SCALE GENOMIC DNA]</scope>
    <source>
        <strain evidence="12 13">CCM 7311</strain>
    </source>
</reference>
<dbReference type="PANTHER" id="PTHR30478">
    <property type="entry name" value="DNA POLYMERASE III SUBUNIT BETA"/>
    <property type="match status" value="1"/>
</dbReference>
<evidence type="ECO:0000256" key="6">
    <source>
        <dbReference type="ARBA" id="ARBA00022705"/>
    </source>
</evidence>
<evidence type="ECO:0000313" key="13">
    <source>
        <dbReference type="Proteomes" id="UP001519887"/>
    </source>
</evidence>
<evidence type="ECO:0000256" key="2">
    <source>
        <dbReference type="ARBA" id="ARBA00010752"/>
    </source>
</evidence>
<evidence type="ECO:0000256" key="1">
    <source>
        <dbReference type="ARBA" id="ARBA00004496"/>
    </source>
</evidence>
<evidence type="ECO:0000313" key="12">
    <source>
        <dbReference type="EMBL" id="MBW7455406.1"/>
    </source>
</evidence>
<dbReference type="Pfam" id="PF02767">
    <property type="entry name" value="DNA_pol3_beta_2"/>
    <property type="match status" value="1"/>
</dbReference>
<keyword evidence="6" id="KW-0235">DNA replication</keyword>
<dbReference type="SMART" id="SM00480">
    <property type="entry name" value="POL3Bc"/>
    <property type="match status" value="1"/>
</dbReference>
<dbReference type="SUPFAM" id="SSF55979">
    <property type="entry name" value="DNA clamp"/>
    <property type="match status" value="2"/>
</dbReference>
<dbReference type="Pfam" id="PF00712">
    <property type="entry name" value="DNA_pol3_beta"/>
    <property type="match status" value="1"/>
</dbReference>
<gene>
    <name evidence="12" type="ORF">K0U00_15375</name>
</gene>
<dbReference type="InterPro" id="IPR046938">
    <property type="entry name" value="DNA_clamp_sf"/>
</dbReference>
<evidence type="ECO:0000256" key="4">
    <source>
        <dbReference type="ARBA" id="ARBA00022679"/>
    </source>
</evidence>
<proteinExistence type="inferred from homology"/>
<keyword evidence="4" id="KW-0808">Transferase</keyword>
<dbReference type="InterPro" id="IPR022634">
    <property type="entry name" value="DNA_polIII_beta_N"/>
</dbReference>
<keyword evidence="5" id="KW-0548">Nucleotidyltransferase</keyword>
<keyword evidence="8" id="KW-0238">DNA-binding</keyword>
<comment type="caution">
    <text evidence="12">The sequence shown here is derived from an EMBL/GenBank/DDBJ whole genome shotgun (WGS) entry which is preliminary data.</text>
</comment>
<dbReference type="Gene3D" id="3.10.150.10">
    <property type="entry name" value="DNA Polymerase III, subunit A, domain 2"/>
    <property type="match status" value="1"/>
</dbReference>
<keyword evidence="13" id="KW-1185">Reference proteome</keyword>
<comment type="subcellular location">
    <subcellularLocation>
        <location evidence="1">Cytoplasm</location>
    </subcellularLocation>
</comment>
<dbReference type="PANTHER" id="PTHR30478:SF0">
    <property type="entry name" value="BETA SLIDING CLAMP"/>
    <property type="match status" value="1"/>
</dbReference>
<evidence type="ECO:0000256" key="5">
    <source>
        <dbReference type="ARBA" id="ARBA00022695"/>
    </source>
</evidence>
<keyword evidence="3" id="KW-0963">Cytoplasm</keyword>
<evidence type="ECO:0000256" key="8">
    <source>
        <dbReference type="ARBA" id="ARBA00023125"/>
    </source>
</evidence>
<organism evidence="12 13">
    <name type="scientific">Paenibacillus sepulcri</name>
    <dbReference type="NCBI Taxonomy" id="359917"/>
    <lineage>
        <taxon>Bacteria</taxon>
        <taxon>Bacillati</taxon>
        <taxon>Bacillota</taxon>
        <taxon>Bacilli</taxon>
        <taxon>Bacillales</taxon>
        <taxon>Paenibacillaceae</taxon>
        <taxon>Paenibacillus</taxon>
    </lineage>
</organism>
<evidence type="ECO:0000259" key="10">
    <source>
        <dbReference type="Pfam" id="PF00712"/>
    </source>
</evidence>
<protein>
    <recommendedName>
        <fullName evidence="9">DNA polymerase III subunit beta</fullName>
    </recommendedName>
</protein>
<accession>A0ABS7C3C8</accession>
<dbReference type="EMBL" id="JAHZIK010000358">
    <property type="protein sequence ID" value="MBW7455406.1"/>
    <property type="molecule type" value="Genomic_DNA"/>
</dbReference>
<name>A0ABS7C3C8_9BACL</name>
<evidence type="ECO:0000256" key="9">
    <source>
        <dbReference type="ARBA" id="ARBA00033275"/>
    </source>
</evidence>
<dbReference type="Proteomes" id="UP001519887">
    <property type="component" value="Unassembled WGS sequence"/>
</dbReference>
<dbReference type="InterPro" id="IPR022637">
    <property type="entry name" value="DNA_polIII_beta_cen"/>
</dbReference>
<sequence length="192" mass="20808">MLVKVSQKLLLHALHHVAPAVSSRSIIPLLSGILLQADSQRLRLSASNTSMMLQYELPAEDNRNIVELGGSVVIPALYFIDIIRHCPSSMVTLECDNSLIVSIRSDTSVYHLSGMNAEEYPRMAGDSRSNKVSLQSSLLAGLIKKVAFAVSASEFKPILTGVSFTVEGKQLRLLATDGVRLASQVTNALQHP</sequence>
<evidence type="ECO:0000256" key="3">
    <source>
        <dbReference type="ARBA" id="ARBA00022490"/>
    </source>
</evidence>
<evidence type="ECO:0000256" key="7">
    <source>
        <dbReference type="ARBA" id="ARBA00022932"/>
    </source>
</evidence>
<dbReference type="InterPro" id="IPR001001">
    <property type="entry name" value="DNA_polIII_beta"/>
</dbReference>
<feature type="domain" description="DNA polymerase III beta sliding clamp N-terminal" evidence="10">
    <location>
        <begin position="3"/>
        <end position="123"/>
    </location>
</feature>